<sequence length="131" mass="14901">MTSRLQETVVILEKEIAERIAAEEELKKYHEHLEELVKKRTSELEGKTGELEQANIRLQELERLKSMFIASMSHELRTPLNSIIGFTGIILQGMSGEITGDQRKELTMVKNSANHLLTLINDVIDVSKIET</sequence>
<evidence type="ECO:0000256" key="5">
    <source>
        <dbReference type="ARBA" id="ARBA00023012"/>
    </source>
</evidence>
<feature type="non-terminal residue" evidence="8">
    <location>
        <position position="131"/>
    </location>
</feature>
<dbReference type="AlphaFoldDB" id="X0V5Y5"/>
<dbReference type="EC" id="2.7.13.3" evidence="2"/>
<evidence type="ECO:0000256" key="3">
    <source>
        <dbReference type="ARBA" id="ARBA00022679"/>
    </source>
</evidence>
<comment type="caution">
    <text evidence="8">The sequence shown here is derived from an EMBL/GenBank/DDBJ whole genome shotgun (WGS) entry which is preliminary data.</text>
</comment>
<evidence type="ECO:0000256" key="2">
    <source>
        <dbReference type="ARBA" id="ARBA00012438"/>
    </source>
</evidence>
<evidence type="ECO:0000256" key="1">
    <source>
        <dbReference type="ARBA" id="ARBA00000085"/>
    </source>
</evidence>
<dbReference type="InterPro" id="IPR036097">
    <property type="entry name" value="HisK_dim/P_sf"/>
</dbReference>
<name>X0V5Y5_9ZZZZ</name>
<dbReference type="Pfam" id="PF00512">
    <property type="entry name" value="HisKA"/>
    <property type="match status" value="1"/>
</dbReference>
<dbReference type="SUPFAM" id="SSF47384">
    <property type="entry name" value="Homodimeric domain of signal transducing histidine kinase"/>
    <property type="match status" value="1"/>
</dbReference>
<dbReference type="InterPro" id="IPR050736">
    <property type="entry name" value="Sensor_HK_Regulatory"/>
</dbReference>
<evidence type="ECO:0000256" key="4">
    <source>
        <dbReference type="ARBA" id="ARBA00022777"/>
    </source>
</evidence>
<dbReference type="GO" id="GO:0000155">
    <property type="term" value="F:phosphorelay sensor kinase activity"/>
    <property type="evidence" value="ECO:0007669"/>
    <property type="project" value="InterPro"/>
</dbReference>
<dbReference type="CDD" id="cd00082">
    <property type="entry name" value="HisKA"/>
    <property type="match status" value="1"/>
</dbReference>
<protein>
    <recommendedName>
        <fullName evidence="2">histidine kinase</fullName>
        <ecNumber evidence="2">2.7.13.3</ecNumber>
    </recommendedName>
</protein>
<dbReference type="PANTHER" id="PTHR43711">
    <property type="entry name" value="TWO-COMPONENT HISTIDINE KINASE"/>
    <property type="match status" value="1"/>
</dbReference>
<proteinExistence type="predicted"/>
<keyword evidence="6" id="KW-0175">Coiled coil</keyword>
<organism evidence="8">
    <name type="scientific">marine sediment metagenome</name>
    <dbReference type="NCBI Taxonomy" id="412755"/>
    <lineage>
        <taxon>unclassified sequences</taxon>
        <taxon>metagenomes</taxon>
        <taxon>ecological metagenomes</taxon>
    </lineage>
</organism>
<keyword evidence="3" id="KW-0808">Transferase</keyword>
<evidence type="ECO:0000256" key="6">
    <source>
        <dbReference type="SAM" id="Coils"/>
    </source>
</evidence>
<keyword evidence="4" id="KW-0418">Kinase</keyword>
<feature type="coiled-coil region" evidence="6">
    <location>
        <begin position="12"/>
        <end position="64"/>
    </location>
</feature>
<gene>
    <name evidence="8" type="ORF">S01H1_37707</name>
</gene>
<dbReference type="Gene3D" id="1.10.287.130">
    <property type="match status" value="1"/>
</dbReference>
<feature type="domain" description="Signal transduction histidine kinase dimerisation/phosphoacceptor" evidence="7">
    <location>
        <begin position="64"/>
        <end position="131"/>
    </location>
</feature>
<evidence type="ECO:0000259" key="7">
    <source>
        <dbReference type="SMART" id="SM00388"/>
    </source>
</evidence>
<comment type="catalytic activity">
    <reaction evidence="1">
        <text>ATP + protein L-histidine = ADP + protein N-phospho-L-histidine.</text>
        <dbReference type="EC" id="2.7.13.3"/>
    </reaction>
</comment>
<dbReference type="EMBL" id="BARS01023689">
    <property type="protein sequence ID" value="GAG13480.1"/>
    <property type="molecule type" value="Genomic_DNA"/>
</dbReference>
<keyword evidence="5" id="KW-0902">Two-component regulatory system</keyword>
<dbReference type="PANTHER" id="PTHR43711:SF31">
    <property type="entry name" value="HISTIDINE KINASE"/>
    <property type="match status" value="1"/>
</dbReference>
<dbReference type="InterPro" id="IPR003661">
    <property type="entry name" value="HisK_dim/P_dom"/>
</dbReference>
<dbReference type="SMART" id="SM00388">
    <property type="entry name" value="HisKA"/>
    <property type="match status" value="1"/>
</dbReference>
<reference evidence="8" key="1">
    <citation type="journal article" date="2014" name="Front. Microbiol.">
        <title>High frequency of phylogenetically diverse reductive dehalogenase-homologous genes in deep subseafloor sedimentary metagenomes.</title>
        <authorList>
            <person name="Kawai M."/>
            <person name="Futagami T."/>
            <person name="Toyoda A."/>
            <person name="Takaki Y."/>
            <person name="Nishi S."/>
            <person name="Hori S."/>
            <person name="Arai W."/>
            <person name="Tsubouchi T."/>
            <person name="Morono Y."/>
            <person name="Uchiyama I."/>
            <person name="Ito T."/>
            <person name="Fujiyama A."/>
            <person name="Inagaki F."/>
            <person name="Takami H."/>
        </authorList>
    </citation>
    <scope>NUCLEOTIDE SEQUENCE</scope>
    <source>
        <strain evidence="8">Expedition CK06-06</strain>
    </source>
</reference>
<accession>X0V5Y5</accession>
<evidence type="ECO:0000313" key="8">
    <source>
        <dbReference type="EMBL" id="GAG13480.1"/>
    </source>
</evidence>